<name>A0ACD5WSA0_AVESA</name>
<keyword evidence="2" id="KW-1185">Reference proteome</keyword>
<dbReference type="Proteomes" id="UP001732700">
    <property type="component" value="Chromosome 4C"/>
</dbReference>
<dbReference type="EnsemblPlants" id="AVESA.00010b.r2.4CG1265870.1">
    <property type="protein sequence ID" value="AVESA.00010b.r2.4CG1265870.1.CDS"/>
    <property type="gene ID" value="AVESA.00010b.r2.4CG1265870"/>
</dbReference>
<sequence length="694" mass="76669">MKEADMVVVLRCLLLLLVLLQPLGNAAAYSEHSCNATIGNYTASDAFGANLARLTSELPVNASTSPSLYASAAVGISPDRAFGLALCRGDITDAETCSGCLGDAFQQLRKLCAGDRDATFYDDLCTVRYSAEDFPARPEDNSPVINALDVNGSTFVGWDSRNATSRDTFLSLVGALFGEMAIYGAYNSSVRRFASAVMYINPEMPLVYGLAQCTPDLSPGQCTRCFQGLEELNKQWYDGREGGRILGVRCNFRYEAYQFYDGTANVRIGLPGDSPPPPPTGSNHKKMLVIVLCVSITVFCIMLLGCLLLTIRRLRKGEIRLEPSQSRSVSKTEEALMLWKIEESSSEFTLYDFPELGAATDSFSQDNKLGTGGFGPVYKGILADGTEVAVKRLAAQSGQGLIEFKNEIQLIAKLQHTNLVKLMGCCVQEEEKMLVYEYMPNRSLDYFIFEQERGTLLDWKRRYHIIEGIAQGLLYLHKHSRVKIIHRDMKASNILLDKDLNPKISDFGMARIFASNMTHANTNRIVGTYGYMAPEYASEGIFSVKSDVFSFGVLLLEIVSGKRNSGRNQHYGNFVNLLCHAWHLWREGRGFELADQTRGDFDEVTSISRCVQIALLCVQDNAMDRPTMADATAMLGNAGVLLPDPRQPPHFYLRVAVNDEEDGVGGLGVRTRSTHFTDSSSTNDMTITTIQEGR</sequence>
<protein>
    <submittedName>
        <fullName evidence="1">Uncharacterized protein</fullName>
    </submittedName>
</protein>
<accession>A0ACD5WSA0</accession>
<evidence type="ECO:0000313" key="2">
    <source>
        <dbReference type="Proteomes" id="UP001732700"/>
    </source>
</evidence>
<proteinExistence type="predicted"/>
<reference evidence="1" key="1">
    <citation type="submission" date="2021-05" db="EMBL/GenBank/DDBJ databases">
        <authorList>
            <person name="Scholz U."/>
            <person name="Mascher M."/>
            <person name="Fiebig A."/>
        </authorList>
    </citation>
    <scope>NUCLEOTIDE SEQUENCE [LARGE SCALE GENOMIC DNA]</scope>
</reference>
<organism evidence="1 2">
    <name type="scientific">Avena sativa</name>
    <name type="common">Oat</name>
    <dbReference type="NCBI Taxonomy" id="4498"/>
    <lineage>
        <taxon>Eukaryota</taxon>
        <taxon>Viridiplantae</taxon>
        <taxon>Streptophyta</taxon>
        <taxon>Embryophyta</taxon>
        <taxon>Tracheophyta</taxon>
        <taxon>Spermatophyta</taxon>
        <taxon>Magnoliopsida</taxon>
        <taxon>Liliopsida</taxon>
        <taxon>Poales</taxon>
        <taxon>Poaceae</taxon>
        <taxon>BOP clade</taxon>
        <taxon>Pooideae</taxon>
        <taxon>Poodae</taxon>
        <taxon>Poeae</taxon>
        <taxon>Poeae Chloroplast Group 1 (Aveneae type)</taxon>
        <taxon>Aveninae</taxon>
        <taxon>Avena</taxon>
    </lineage>
</organism>
<evidence type="ECO:0000313" key="1">
    <source>
        <dbReference type="EnsemblPlants" id="AVESA.00010b.r2.4CG1265870.1.CDS"/>
    </source>
</evidence>
<reference evidence="1" key="2">
    <citation type="submission" date="2025-09" db="UniProtKB">
        <authorList>
            <consortium name="EnsemblPlants"/>
        </authorList>
    </citation>
    <scope>IDENTIFICATION</scope>
</reference>